<evidence type="ECO:0008006" key="3">
    <source>
        <dbReference type="Google" id="ProtNLM"/>
    </source>
</evidence>
<evidence type="ECO:0000313" key="1">
    <source>
        <dbReference type="EMBL" id="OAA76056.1"/>
    </source>
</evidence>
<dbReference type="OrthoDB" id="429143at2759"/>
<proteinExistence type="predicted"/>
<reference evidence="1 2" key="1">
    <citation type="journal article" date="2016" name="Genome Biol. Evol.">
        <title>Divergent and convergent evolution of fungal pathogenicity.</title>
        <authorList>
            <person name="Shang Y."/>
            <person name="Xiao G."/>
            <person name="Zheng P."/>
            <person name="Cen K."/>
            <person name="Zhan S."/>
            <person name="Wang C."/>
        </authorList>
    </citation>
    <scope>NUCLEOTIDE SEQUENCE [LARGE SCALE GENOMIC DNA]</scope>
    <source>
        <strain evidence="1 2">RCEF 1005</strain>
    </source>
</reference>
<dbReference type="STRING" id="1081108.A0A168G5K5"/>
<accession>A0A168G5K5</accession>
<keyword evidence="2" id="KW-1185">Reference proteome</keyword>
<sequence>MGGGFARGADEGLDNIAVWDDSSKDTLTMVHNNGILPSTFEPNWGTGGGLKKAWSGIMGFTGDMRPFVGPIPDARSKKHKSSKLQVDAGQWIAAGFNCNGMIWSWLSGAAVGIMIAGRDEDMLEKDIGRPDGKLDDWFPRKATAWNDKRLKTANLKALAGEVM</sequence>
<name>A0A168G5K5_CORDF</name>
<dbReference type="Proteomes" id="UP000076881">
    <property type="component" value="Unassembled WGS sequence"/>
</dbReference>
<dbReference type="AlphaFoldDB" id="A0A168G5K5"/>
<dbReference type="EMBL" id="AZHF01000004">
    <property type="protein sequence ID" value="OAA76056.1"/>
    <property type="molecule type" value="Genomic_DNA"/>
</dbReference>
<gene>
    <name evidence="1" type="ORF">LEL_05740</name>
</gene>
<organism evidence="1 2">
    <name type="scientific">Akanthomyces lecanii RCEF 1005</name>
    <dbReference type="NCBI Taxonomy" id="1081108"/>
    <lineage>
        <taxon>Eukaryota</taxon>
        <taxon>Fungi</taxon>
        <taxon>Dikarya</taxon>
        <taxon>Ascomycota</taxon>
        <taxon>Pezizomycotina</taxon>
        <taxon>Sordariomycetes</taxon>
        <taxon>Hypocreomycetidae</taxon>
        <taxon>Hypocreales</taxon>
        <taxon>Cordycipitaceae</taxon>
        <taxon>Akanthomyces</taxon>
        <taxon>Cordyceps confragosa</taxon>
    </lineage>
</organism>
<comment type="caution">
    <text evidence="1">The sequence shown here is derived from an EMBL/GenBank/DDBJ whole genome shotgun (WGS) entry which is preliminary data.</text>
</comment>
<evidence type="ECO:0000313" key="2">
    <source>
        <dbReference type="Proteomes" id="UP000076881"/>
    </source>
</evidence>
<protein>
    <recommendedName>
        <fullName evidence="3">FAD dependent oxidoreductase</fullName>
    </recommendedName>
</protein>